<evidence type="ECO:0000256" key="2">
    <source>
        <dbReference type="ARBA" id="ARBA00006016"/>
    </source>
</evidence>
<dbReference type="InterPro" id="IPR001884">
    <property type="entry name" value="IF5A-like"/>
</dbReference>
<evidence type="ECO:0000259" key="7">
    <source>
        <dbReference type="SMART" id="SM01376"/>
    </source>
</evidence>
<comment type="similarity">
    <text evidence="2 6">Belongs to the eIF-5A family.</text>
</comment>
<dbReference type="InterPro" id="IPR014722">
    <property type="entry name" value="Rib_uL2_dom2"/>
</dbReference>
<evidence type="ECO:0000256" key="5">
    <source>
        <dbReference type="ARBA" id="ARBA00023071"/>
    </source>
</evidence>
<dbReference type="Proteomes" id="UP001642483">
    <property type="component" value="Unassembled WGS sequence"/>
</dbReference>
<keyword evidence="9" id="KW-1185">Reference proteome</keyword>
<evidence type="ECO:0000256" key="6">
    <source>
        <dbReference type="RuleBase" id="RU362005"/>
    </source>
</evidence>
<evidence type="ECO:0000256" key="3">
    <source>
        <dbReference type="ARBA" id="ARBA00022768"/>
    </source>
</evidence>
<organism evidence="8 9">
    <name type="scientific">Clavelina lepadiformis</name>
    <name type="common">Light-bulb sea squirt</name>
    <name type="synonym">Ascidia lepadiformis</name>
    <dbReference type="NCBI Taxonomy" id="159417"/>
    <lineage>
        <taxon>Eukaryota</taxon>
        <taxon>Metazoa</taxon>
        <taxon>Chordata</taxon>
        <taxon>Tunicata</taxon>
        <taxon>Ascidiacea</taxon>
        <taxon>Aplousobranchia</taxon>
        <taxon>Clavelinidae</taxon>
        <taxon>Clavelina</taxon>
    </lineage>
</organism>
<dbReference type="PANTHER" id="PTHR11673">
    <property type="entry name" value="TRANSLATION INITIATION FACTOR 5A FAMILY MEMBER"/>
    <property type="match status" value="1"/>
</dbReference>
<dbReference type="Pfam" id="PF01287">
    <property type="entry name" value="eIF-5a"/>
    <property type="match status" value="1"/>
</dbReference>
<proteinExistence type="inferred from homology"/>
<dbReference type="PROSITE" id="PS00302">
    <property type="entry name" value="IF5A_HYPUSINE"/>
    <property type="match status" value="1"/>
</dbReference>
<reference evidence="8 9" key="1">
    <citation type="submission" date="2024-02" db="EMBL/GenBank/DDBJ databases">
        <authorList>
            <person name="Daric V."/>
            <person name="Darras S."/>
        </authorList>
    </citation>
    <scope>NUCLEOTIDE SEQUENCE [LARGE SCALE GENOMIC DNA]</scope>
</reference>
<comment type="subcellular location">
    <subcellularLocation>
        <location evidence="1">Endoplasmic reticulum membrane</location>
        <topology evidence="1">Peripheral membrane protein</topology>
        <orientation evidence="1">Cytoplasmic side</orientation>
    </subcellularLocation>
</comment>
<keyword evidence="4 6" id="KW-0648">Protein biosynthesis</keyword>
<dbReference type="InterPro" id="IPR019769">
    <property type="entry name" value="Trans_elong_IF5A_hypusine_site"/>
</dbReference>
<dbReference type="Gene3D" id="2.40.50.140">
    <property type="entry name" value="Nucleic acid-binding proteins"/>
    <property type="match status" value="1"/>
</dbReference>
<comment type="PTM">
    <text evidence="6">eIF-5A seems to be the only eukaryotic protein to have a hypusine residue which is a post-translational modification of a lysine by the addition of a butylamino group.</text>
</comment>
<dbReference type="EMBL" id="CAWYQH010000101">
    <property type="protein sequence ID" value="CAK8686126.1"/>
    <property type="molecule type" value="Genomic_DNA"/>
</dbReference>
<dbReference type="SUPFAM" id="SSF50104">
    <property type="entry name" value="Translation proteins SH3-like domain"/>
    <property type="match status" value="1"/>
</dbReference>
<dbReference type="NCBIfam" id="TIGR00037">
    <property type="entry name" value="eIF_5A"/>
    <property type="match status" value="1"/>
</dbReference>
<evidence type="ECO:0000256" key="4">
    <source>
        <dbReference type="ARBA" id="ARBA00022917"/>
    </source>
</evidence>
<accession>A0ABP0G2Q4</accession>
<dbReference type="InterPro" id="IPR008991">
    <property type="entry name" value="Translation_prot_SH3-like_sf"/>
</dbReference>
<keyword evidence="5 6" id="KW-0385">Hypusine</keyword>
<name>A0ABP0G2Q4_CLALP</name>
<dbReference type="Pfam" id="PF21485">
    <property type="entry name" value="IF5A-like_N"/>
    <property type="match status" value="1"/>
</dbReference>
<dbReference type="SUPFAM" id="SSF50249">
    <property type="entry name" value="Nucleic acid-binding proteins"/>
    <property type="match status" value="1"/>
</dbReference>
<evidence type="ECO:0000313" key="9">
    <source>
        <dbReference type="Proteomes" id="UP001642483"/>
    </source>
</evidence>
<feature type="domain" description="Translation initiation factor 5A C-terminal" evidence="7">
    <location>
        <begin position="82"/>
        <end position="148"/>
    </location>
</feature>
<dbReference type="CDD" id="cd04468">
    <property type="entry name" value="S1_eIF5A"/>
    <property type="match status" value="1"/>
</dbReference>
<dbReference type="InterPro" id="IPR012340">
    <property type="entry name" value="NA-bd_OB-fold"/>
</dbReference>
<gene>
    <name evidence="8" type="ORF">CVLEPA_LOCUS18035</name>
</gene>
<dbReference type="InterPro" id="IPR020189">
    <property type="entry name" value="IF5A_C"/>
</dbReference>
<comment type="caution">
    <text evidence="8">The sequence shown here is derived from an EMBL/GenBank/DDBJ whole genome shotgun (WGS) entry which is preliminary data.</text>
</comment>
<keyword evidence="3" id="KW-0251">Elongation factor</keyword>
<dbReference type="PIRSF" id="PIRSF003025">
    <property type="entry name" value="eIF5A"/>
    <property type="match status" value="1"/>
</dbReference>
<protein>
    <recommendedName>
        <fullName evidence="6">Eukaryotic translation initiation factor 5A</fullName>
        <shortName evidence="6">eIF-5A</shortName>
    </recommendedName>
</protein>
<evidence type="ECO:0000313" key="8">
    <source>
        <dbReference type="EMBL" id="CAK8686126.1"/>
    </source>
</evidence>
<comment type="function">
    <text evidence="6">Translation factor that promotes translation elongation and termination, particularly upon ribosome stalling at specific amino acid sequence contexts. Binds between the exit (E) and peptidyl (P) site of the ribosome and promotes rescue of stalled ribosome: specifically required for efficient translation of polyproline-containing peptides as well as other motifs that stall the ribosome. Acts as ribosome quality control (RQC) cofactor by joining the RQC complex to facilitate peptidyl transfer during CAT tailing step.</text>
</comment>
<dbReference type="Gene3D" id="2.30.30.30">
    <property type="match status" value="1"/>
</dbReference>
<sequence>MSEEDFGGGSSGAAETYPKQCSSLRKNEFVLLKGKPCKIVDMSTSKTGKHGHAKVHLVGLDIFDTKKYEDICPSTHNMSCPNVDRKEYQCIGIEEDYVTLMDEGGDTREDLKATPTQIGEIQAILDADDDCLVSVLKAMGKEQIMTVKKGSK</sequence>
<dbReference type="InterPro" id="IPR048670">
    <property type="entry name" value="IF5A-like_N"/>
</dbReference>
<dbReference type="SMART" id="SM01376">
    <property type="entry name" value="eIF-5a"/>
    <property type="match status" value="1"/>
</dbReference>
<evidence type="ECO:0000256" key="1">
    <source>
        <dbReference type="ARBA" id="ARBA00004397"/>
    </source>
</evidence>